<gene>
    <name evidence="1" type="primary">ORF39114</name>
</gene>
<sequence>MKLTNPVKLIYLIDLPILIQLTNPLKLIQLISPLNRIQLTNPVNIMKMIICCYNERNKST</sequence>
<accession>A0A0B6YXV2</accession>
<proteinExistence type="predicted"/>
<evidence type="ECO:0000313" key="1">
    <source>
        <dbReference type="EMBL" id="CEK60335.1"/>
    </source>
</evidence>
<name>A0A0B6YXV2_9EUPU</name>
<organism evidence="1">
    <name type="scientific">Arion vulgaris</name>
    <dbReference type="NCBI Taxonomy" id="1028688"/>
    <lineage>
        <taxon>Eukaryota</taxon>
        <taxon>Metazoa</taxon>
        <taxon>Spiralia</taxon>
        <taxon>Lophotrochozoa</taxon>
        <taxon>Mollusca</taxon>
        <taxon>Gastropoda</taxon>
        <taxon>Heterobranchia</taxon>
        <taxon>Euthyneura</taxon>
        <taxon>Panpulmonata</taxon>
        <taxon>Eupulmonata</taxon>
        <taxon>Stylommatophora</taxon>
        <taxon>Helicina</taxon>
        <taxon>Arionoidea</taxon>
        <taxon>Arionidae</taxon>
        <taxon>Arion</taxon>
    </lineage>
</organism>
<feature type="non-terminal residue" evidence="1">
    <location>
        <position position="60"/>
    </location>
</feature>
<protein>
    <submittedName>
        <fullName evidence="1">Uncharacterized protein</fullName>
    </submittedName>
</protein>
<reference evidence="1" key="1">
    <citation type="submission" date="2014-12" db="EMBL/GenBank/DDBJ databases">
        <title>Insight into the proteome of Arion vulgaris.</title>
        <authorList>
            <person name="Aradska J."/>
            <person name="Bulat T."/>
            <person name="Smidak R."/>
            <person name="Sarate P."/>
            <person name="Gangsoo J."/>
            <person name="Sialana F."/>
            <person name="Bilban M."/>
            <person name="Lubec G."/>
        </authorList>
    </citation>
    <scope>NUCLEOTIDE SEQUENCE</scope>
    <source>
        <tissue evidence="1">Skin</tissue>
    </source>
</reference>
<dbReference type="EMBL" id="HACG01013470">
    <property type="protein sequence ID" value="CEK60335.1"/>
    <property type="molecule type" value="Transcribed_RNA"/>
</dbReference>
<dbReference type="AlphaFoldDB" id="A0A0B6YXV2"/>